<dbReference type="GO" id="GO:0005518">
    <property type="term" value="F:collagen binding"/>
    <property type="evidence" value="ECO:0007669"/>
    <property type="project" value="InterPro"/>
</dbReference>
<evidence type="ECO:0000256" key="1">
    <source>
        <dbReference type="ARBA" id="ARBA00004168"/>
    </source>
</evidence>
<protein>
    <submittedName>
        <fullName evidence="10">Cell wall anchor</fullName>
    </submittedName>
</protein>
<feature type="domain" description="SpaA-like prealbumin fold" evidence="8">
    <location>
        <begin position="332"/>
        <end position="412"/>
    </location>
</feature>
<dbReference type="InterPro" id="IPR013783">
    <property type="entry name" value="Ig-like_fold"/>
</dbReference>
<evidence type="ECO:0000256" key="5">
    <source>
        <dbReference type="ARBA" id="ARBA00022729"/>
    </source>
</evidence>
<evidence type="ECO:0000256" key="2">
    <source>
        <dbReference type="ARBA" id="ARBA00007257"/>
    </source>
</evidence>
<dbReference type="EMBL" id="RQZA01000004">
    <property type="protein sequence ID" value="RRD31263.1"/>
    <property type="molecule type" value="Genomic_DNA"/>
</dbReference>
<dbReference type="SUPFAM" id="SSF49478">
    <property type="entry name" value="Cna protein B-type domain"/>
    <property type="match status" value="1"/>
</dbReference>
<name>A0A3P1VFU4_9STRE</name>
<dbReference type="PANTHER" id="PTHR36108">
    <property type="entry name" value="COLOSSIN-B-RELATED"/>
    <property type="match status" value="1"/>
</dbReference>
<dbReference type="RefSeq" id="WP_124776739.1">
    <property type="nucleotide sequence ID" value="NZ_RQZA01000004.1"/>
</dbReference>
<dbReference type="Proteomes" id="UP000281771">
    <property type="component" value="Unassembled WGS sequence"/>
</dbReference>
<gene>
    <name evidence="10" type="ORF">EII38_05650</name>
</gene>
<evidence type="ECO:0000259" key="9">
    <source>
        <dbReference type="Pfam" id="PF17961"/>
    </source>
</evidence>
<dbReference type="SUPFAM" id="SSF49401">
    <property type="entry name" value="Bacterial adhesins"/>
    <property type="match status" value="2"/>
</dbReference>
<dbReference type="Gene3D" id="2.60.40.10">
    <property type="entry name" value="Immunoglobulins"/>
    <property type="match status" value="5"/>
</dbReference>
<dbReference type="Pfam" id="PF17961">
    <property type="entry name" value="Big_8"/>
    <property type="match status" value="1"/>
</dbReference>
<dbReference type="PANTHER" id="PTHR36108:SF13">
    <property type="entry name" value="COLOSSIN-B-RELATED"/>
    <property type="match status" value="1"/>
</dbReference>
<dbReference type="InterPro" id="IPR008456">
    <property type="entry name" value="Collagen-bd_dom"/>
</dbReference>
<dbReference type="InterPro" id="IPR041171">
    <property type="entry name" value="SDR_Ig"/>
</dbReference>
<feature type="non-terminal residue" evidence="10">
    <location>
        <position position="805"/>
    </location>
</feature>
<keyword evidence="5" id="KW-0732">Signal</keyword>
<feature type="domain" description="SpaA-like prealbumin fold" evidence="8">
    <location>
        <begin position="540"/>
        <end position="620"/>
    </location>
</feature>
<dbReference type="Pfam" id="PF05737">
    <property type="entry name" value="Collagen_bind"/>
    <property type="match status" value="1"/>
</dbReference>
<feature type="domain" description="Collagen binding" evidence="7">
    <location>
        <begin position="181"/>
        <end position="307"/>
    </location>
</feature>
<evidence type="ECO:0000313" key="11">
    <source>
        <dbReference type="Proteomes" id="UP000281771"/>
    </source>
</evidence>
<sequence length="805" mass="87105">MKKKLSSWLQLVILFLGIVVPSFSSLSPVEAKEVAGVITSMSLSNQDGAALGPGYDMWQQFRINATFALPNNTVSAGDTTTITLPPALAFAVTTSIELKDSNDNVVANATLDGDAKTITLTYTDYAETHSNVTGNFFFYGRVDHNVVQNEQDIDVTLNVQGAPINAGKIHYNGPPGQYSSLLEKSGWQDDTDVNRMKYELAINRNMESLTNLVIKDKILSPGLELIPDSFQVFRLDWSWDNGVWKHTNHEDITSQLNIQIASDNRSFSIDLGSLNNKGILINYDVRLPYTPVDGEVFENEAELKSNDRVIGGDLQATTYFVAGGSAEGYVFSIDITKTDEGGQPLAGAVFEVVRNRNGAVVNTLTTDNSGKAVFTGLLKDEYTIREVTPPPGYKPLTDTIAITPNDFGTTKVASRTVVNKKEEQPKKITFSKVNLGGSEVAGAEVEIYKGNTVAGDPVAKWTSTTTPKELDLAPGTYVFHEKAAPNGLLKVTDITFEVKDNGTVEVTNIGQQDAKGEDNQVVTAGSKITITDKTDDLPRKITFSKVNLGGDEVAGAEVEIYKGNTVAGTPVHKWTSGTTPKELDLAPGTYVFHEKAAPNGLLKVTDITFKVNYDSTVVVTNIGEKDAKGEQNQVVTAGSKITITDKTDDTPRKVIFRKTNKEGQEIGGATIQIFKGTDLTAQPVAEWTTVAGKEHEIQLAPGEYTFHEASAPAGFHAVSDFTFRVNHDGTSEIIDSNGNNAYIDNGGCTIVAVDPYDESPKKITFSKVNLGGEEIAGAKIQIFDEQKNQVAEWTSEAGKSKIIDL</sequence>
<dbReference type="InterPro" id="IPR011252">
    <property type="entry name" value="Fibrogen-bd_dom1"/>
</dbReference>
<accession>A0A3P1VFU4</accession>
<proteinExistence type="inferred from homology"/>
<evidence type="ECO:0000259" key="8">
    <source>
        <dbReference type="Pfam" id="PF17802"/>
    </source>
</evidence>
<evidence type="ECO:0000313" key="10">
    <source>
        <dbReference type="EMBL" id="RRD31263.1"/>
    </source>
</evidence>
<feature type="domain" description="SpaA-like prealbumin fold" evidence="8">
    <location>
        <begin position="653"/>
        <end position="733"/>
    </location>
</feature>
<feature type="domain" description="SpaA-like prealbumin fold" evidence="8">
    <location>
        <begin position="427"/>
        <end position="507"/>
    </location>
</feature>
<comment type="similarity">
    <text evidence="2">Belongs to the serine-aspartate repeat-containing protein (SDr) family.</text>
</comment>
<dbReference type="Pfam" id="PF17802">
    <property type="entry name" value="SpaA"/>
    <property type="match status" value="4"/>
</dbReference>
<dbReference type="AlphaFoldDB" id="A0A3P1VFU4"/>
<dbReference type="InterPro" id="IPR008966">
    <property type="entry name" value="Adhesion_dom_sf"/>
</dbReference>
<keyword evidence="3" id="KW-0134">Cell wall</keyword>
<organism evidence="10 11">
    <name type="scientific">Streptococcus minor</name>
    <dbReference type="NCBI Taxonomy" id="229549"/>
    <lineage>
        <taxon>Bacteria</taxon>
        <taxon>Bacillati</taxon>
        <taxon>Bacillota</taxon>
        <taxon>Bacilli</taxon>
        <taxon>Lactobacillales</taxon>
        <taxon>Streptococcaceae</taxon>
        <taxon>Streptococcus</taxon>
    </lineage>
</organism>
<dbReference type="Gene3D" id="2.60.40.740">
    <property type="match status" value="1"/>
</dbReference>
<keyword evidence="11" id="KW-1185">Reference proteome</keyword>
<dbReference type="Gene3D" id="2.60.40.1280">
    <property type="match status" value="1"/>
</dbReference>
<evidence type="ECO:0000259" key="7">
    <source>
        <dbReference type="Pfam" id="PF05737"/>
    </source>
</evidence>
<dbReference type="GO" id="GO:0007155">
    <property type="term" value="P:cell adhesion"/>
    <property type="evidence" value="ECO:0007669"/>
    <property type="project" value="InterPro"/>
</dbReference>
<evidence type="ECO:0000256" key="3">
    <source>
        <dbReference type="ARBA" id="ARBA00022512"/>
    </source>
</evidence>
<keyword evidence="6" id="KW-0572">Peptidoglycan-anchor</keyword>
<feature type="domain" description="SDR-like Ig" evidence="9">
    <location>
        <begin position="55"/>
        <end position="151"/>
    </location>
</feature>
<keyword evidence="4" id="KW-0964">Secreted</keyword>
<comment type="caution">
    <text evidence="10">The sequence shown here is derived from an EMBL/GenBank/DDBJ whole genome shotgun (WGS) entry which is preliminary data.</text>
</comment>
<evidence type="ECO:0000256" key="4">
    <source>
        <dbReference type="ARBA" id="ARBA00022525"/>
    </source>
</evidence>
<reference evidence="10 11" key="1">
    <citation type="submission" date="2018-11" db="EMBL/GenBank/DDBJ databases">
        <title>Genomes From Bacteria Associated with the Canine Oral Cavity: a Test Case for Automated Genome-Based Taxonomic Assignment.</title>
        <authorList>
            <person name="Coil D.A."/>
            <person name="Jospin G."/>
            <person name="Darling A.E."/>
            <person name="Wallis C."/>
            <person name="Davis I.J."/>
            <person name="Harris S."/>
            <person name="Eisen J.A."/>
            <person name="Holcombe L.J."/>
            <person name="O'Flynn C."/>
        </authorList>
    </citation>
    <scope>NUCLEOTIDE SEQUENCE [LARGE SCALE GENOMIC DNA]</scope>
    <source>
        <strain evidence="10 11">OH4621_COT-116</strain>
    </source>
</reference>
<dbReference type="InterPro" id="IPR041033">
    <property type="entry name" value="SpaA_PFL_dom_1"/>
</dbReference>
<evidence type="ECO:0000256" key="6">
    <source>
        <dbReference type="ARBA" id="ARBA00023088"/>
    </source>
</evidence>
<comment type="subcellular location">
    <subcellularLocation>
        <location evidence="1">Secreted</location>
        <location evidence="1">Cell wall</location>
        <topology evidence="1">Peptidoglycan-anchor</topology>
    </subcellularLocation>
</comment>